<comment type="caution">
    <text evidence="1">The sequence shown here is derived from an EMBL/GenBank/DDBJ whole genome shotgun (WGS) entry which is preliminary data.</text>
</comment>
<reference evidence="1 2" key="1">
    <citation type="submission" date="2021-06" db="EMBL/GenBank/DDBJ databases">
        <authorList>
            <person name="Palmer J.M."/>
        </authorList>
    </citation>
    <scope>NUCLEOTIDE SEQUENCE [LARGE SCALE GENOMIC DNA]</scope>
    <source>
        <strain evidence="1 2">XC_2019</strain>
        <tissue evidence="1">Muscle</tissue>
    </source>
</reference>
<accession>A0ABV0SHJ0</accession>
<proteinExistence type="predicted"/>
<dbReference type="Proteomes" id="UP001434883">
    <property type="component" value="Unassembled WGS sequence"/>
</dbReference>
<sequence length="122" mass="13856">MREKTVKCRKLQKKQMRPDAPNLLVWQAPTPTKTGWFTSATDLRLLTADKAQLYRESAPQKHASPVYLQAIIPSSLHYTVRIAAASKSLICTKHSSKTTNTQISWMIMQTQTVHQSSLYNQV</sequence>
<protein>
    <submittedName>
        <fullName evidence="1">Uncharacterized protein</fullName>
    </submittedName>
</protein>
<gene>
    <name evidence="1" type="ORF">XENOCAPTIV_010141</name>
</gene>
<evidence type="ECO:0000313" key="1">
    <source>
        <dbReference type="EMBL" id="MEQ2218932.1"/>
    </source>
</evidence>
<evidence type="ECO:0000313" key="2">
    <source>
        <dbReference type="Proteomes" id="UP001434883"/>
    </source>
</evidence>
<dbReference type="EMBL" id="JAHRIN010077857">
    <property type="protein sequence ID" value="MEQ2218932.1"/>
    <property type="molecule type" value="Genomic_DNA"/>
</dbReference>
<name>A0ABV0SHJ0_9TELE</name>
<organism evidence="1 2">
    <name type="scientific">Xenoophorus captivus</name>
    <dbReference type="NCBI Taxonomy" id="1517983"/>
    <lineage>
        <taxon>Eukaryota</taxon>
        <taxon>Metazoa</taxon>
        <taxon>Chordata</taxon>
        <taxon>Craniata</taxon>
        <taxon>Vertebrata</taxon>
        <taxon>Euteleostomi</taxon>
        <taxon>Actinopterygii</taxon>
        <taxon>Neopterygii</taxon>
        <taxon>Teleostei</taxon>
        <taxon>Neoteleostei</taxon>
        <taxon>Acanthomorphata</taxon>
        <taxon>Ovalentaria</taxon>
        <taxon>Atherinomorphae</taxon>
        <taxon>Cyprinodontiformes</taxon>
        <taxon>Goodeidae</taxon>
        <taxon>Xenoophorus</taxon>
    </lineage>
</organism>
<keyword evidence="2" id="KW-1185">Reference proteome</keyword>